<reference evidence="2" key="1">
    <citation type="journal article" date="2021" name="Proc. Natl. Acad. Sci. U.S.A.">
        <title>A Catalog of Tens of Thousands of Viruses from Human Metagenomes Reveals Hidden Associations with Chronic Diseases.</title>
        <authorList>
            <person name="Tisza M.J."/>
            <person name="Buck C.B."/>
        </authorList>
    </citation>
    <scope>NUCLEOTIDE SEQUENCE</scope>
    <source>
        <strain evidence="2">CtyhE26</strain>
    </source>
</reference>
<proteinExistence type="predicted"/>
<dbReference type="EMBL" id="BK015786">
    <property type="protein sequence ID" value="DAE24853.1"/>
    <property type="molecule type" value="Genomic_DNA"/>
</dbReference>
<keyword evidence="1" id="KW-0472">Membrane</keyword>
<feature type="transmembrane region" description="Helical" evidence="1">
    <location>
        <begin position="123"/>
        <end position="148"/>
    </location>
</feature>
<sequence length="162" mass="19279">MIQYRLHNITDFGVEIHDFYTENSLNNYIALFVDPPYWVENLETHEKTYTGYTDINVDDITDEEKKYIENDILALKEVFETSFNENNVSRETPHESEIDWIKRHTPTEEEKEPYTKLEKISSFLGVLSVIIMATFLLYLFLSSVSFIVEHFSEFTWKIFNIL</sequence>
<name>A0A8S5R1J6_9CAUD</name>
<evidence type="ECO:0000313" key="2">
    <source>
        <dbReference type="EMBL" id="DAE24853.1"/>
    </source>
</evidence>
<protein>
    <submittedName>
        <fullName evidence="2">Uncharacterized protein</fullName>
    </submittedName>
</protein>
<keyword evidence="1" id="KW-1133">Transmembrane helix</keyword>
<organism evidence="2">
    <name type="scientific">Podoviridae sp. ctyhE26</name>
    <dbReference type="NCBI Taxonomy" id="2826594"/>
    <lineage>
        <taxon>Viruses</taxon>
        <taxon>Duplodnaviria</taxon>
        <taxon>Heunggongvirae</taxon>
        <taxon>Uroviricota</taxon>
        <taxon>Caudoviricetes</taxon>
    </lineage>
</organism>
<accession>A0A8S5R1J6</accession>
<keyword evidence="1" id="KW-0812">Transmembrane</keyword>
<evidence type="ECO:0000256" key="1">
    <source>
        <dbReference type="SAM" id="Phobius"/>
    </source>
</evidence>